<evidence type="ECO:0000256" key="1">
    <source>
        <dbReference type="SAM" id="MobiDB-lite"/>
    </source>
</evidence>
<dbReference type="EMBL" id="BQNB010010519">
    <property type="protein sequence ID" value="GJS78355.1"/>
    <property type="molecule type" value="Genomic_DNA"/>
</dbReference>
<evidence type="ECO:0000313" key="3">
    <source>
        <dbReference type="Proteomes" id="UP001151760"/>
    </source>
</evidence>
<keyword evidence="3" id="KW-1185">Reference proteome</keyword>
<evidence type="ECO:0000313" key="2">
    <source>
        <dbReference type="EMBL" id="GJS78355.1"/>
    </source>
</evidence>
<feature type="compositionally biased region" description="Basic and acidic residues" evidence="1">
    <location>
        <begin position="152"/>
        <end position="162"/>
    </location>
</feature>
<sequence length="184" mass="21017">MTTAGTRAVVNIGKGKMDNDLKNSRAIQKAFYKIMQWAWLKSVQRLSMKEEIGKEESIFKQGRKKSKPKSTLDDSTVFDDQDADHGIEYKETEEAMDEGRQSGKTKEVKLTDDTEVVEDKGSDIDAARQEDSVVEPRTPWNGYLTKRRKTKQKSDKTGHEMEKCVKTKPIKVKVNSEKKSKENI</sequence>
<accession>A0ABQ4YMX7</accession>
<feature type="region of interest" description="Disordered" evidence="1">
    <location>
        <begin position="51"/>
        <end position="162"/>
    </location>
</feature>
<feature type="compositionally biased region" description="Basic and acidic residues" evidence="1">
    <location>
        <begin position="83"/>
        <end position="131"/>
    </location>
</feature>
<dbReference type="Proteomes" id="UP001151760">
    <property type="component" value="Unassembled WGS sequence"/>
</dbReference>
<reference evidence="2" key="1">
    <citation type="journal article" date="2022" name="Int. J. Mol. Sci.">
        <title>Draft Genome of Tanacetum Coccineum: Genomic Comparison of Closely Related Tanacetum-Family Plants.</title>
        <authorList>
            <person name="Yamashiro T."/>
            <person name="Shiraishi A."/>
            <person name="Nakayama K."/>
            <person name="Satake H."/>
        </authorList>
    </citation>
    <scope>NUCLEOTIDE SEQUENCE</scope>
</reference>
<gene>
    <name evidence="2" type="ORF">Tco_0728236</name>
</gene>
<proteinExistence type="predicted"/>
<comment type="caution">
    <text evidence="2">The sequence shown here is derived from an EMBL/GenBank/DDBJ whole genome shotgun (WGS) entry which is preliminary data.</text>
</comment>
<name>A0ABQ4YMX7_9ASTR</name>
<organism evidence="2 3">
    <name type="scientific">Tanacetum coccineum</name>
    <dbReference type="NCBI Taxonomy" id="301880"/>
    <lineage>
        <taxon>Eukaryota</taxon>
        <taxon>Viridiplantae</taxon>
        <taxon>Streptophyta</taxon>
        <taxon>Embryophyta</taxon>
        <taxon>Tracheophyta</taxon>
        <taxon>Spermatophyta</taxon>
        <taxon>Magnoliopsida</taxon>
        <taxon>eudicotyledons</taxon>
        <taxon>Gunneridae</taxon>
        <taxon>Pentapetalae</taxon>
        <taxon>asterids</taxon>
        <taxon>campanulids</taxon>
        <taxon>Asterales</taxon>
        <taxon>Asteraceae</taxon>
        <taxon>Asteroideae</taxon>
        <taxon>Anthemideae</taxon>
        <taxon>Anthemidinae</taxon>
        <taxon>Tanacetum</taxon>
    </lineage>
</organism>
<protein>
    <submittedName>
        <fullName evidence="2">Uncharacterized protein</fullName>
    </submittedName>
</protein>
<reference evidence="2" key="2">
    <citation type="submission" date="2022-01" db="EMBL/GenBank/DDBJ databases">
        <authorList>
            <person name="Yamashiro T."/>
            <person name="Shiraishi A."/>
            <person name="Satake H."/>
            <person name="Nakayama K."/>
        </authorList>
    </citation>
    <scope>NUCLEOTIDE SEQUENCE</scope>
</reference>